<name>A0A1L9S3K8_ASPWE</name>
<keyword evidence="2" id="KW-1185">Reference proteome</keyword>
<evidence type="ECO:0000313" key="2">
    <source>
        <dbReference type="Proteomes" id="UP000184383"/>
    </source>
</evidence>
<accession>A0A1L9S3K8</accession>
<dbReference type="AlphaFoldDB" id="A0A1L9S3K8"/>
<dbReference type="RefSeq" id="XP_040695428.1">
    <property type="nucleotide sequence ID" value="XM_040833141.1"/>
</dbReference>
<dbReference type="Proteomes" id="UP000184383">
    <property type="component" value="Unassembled WGS sequence"/>
</dbReference>
<dbReference type="GeneID" id="63748989"/>
<protein>
    <submittedName>
        <fullName evidence="1">Uncharacterized protein</fullName>
    </submittedName>
</protein>
<evidence type="ECO:0000313" key="1">
    <source>
        <dbReference type="EMBL" id="OJJ41752.1"/>
    </source>
</evidence>
<gene>
    <name evidence="1" type="ORF">ASPWEDRAFT_284994</name>
</gene>
<sequence>MISVVMQGISFGLKTISKMDRYFGNGKLWVKMIKLLSWVYRQLWLSGCVFSPGCTPHREHPVDGKGPRGYHTSDTLTVALMRGIFRQSISGEQSSCLQESERDCIYVRQWSSPLLQPSFLHRKPTELEGCVNVFCIVKGCQLHSAIAIPVNGNRGIRLR</sequence>
<organism evidence="1 2">
    <name type="scientific">Aspergillus wentii DTO 134E9</name>
    <dbReference type="NCBI Taxonomy" id="1073089"/>
    <lineage>
        <taxon>Eukaryota</taxon>
        <taxon>Fungi</taxon>
        <taxon>Dikarya</taxon>
        <taxon>Ascomycota</taxon>
        <taxon>Pezizomycotina</taxon>
        <taxon>Eurotiomycetes</taxon>
        <taxon>Eurotiomycetidae</taxon>
        <taxon>Eurotiales</taxon>
        <taxon>Aspergillaceae</taxon>
        <taxon>Aspergillus</taxon>
        <taxon>Aspergillus subgen. Cremei</taxon>
    </lineage>
</organism>
<proteinExistence type="predicted"/>
<reference evidence="2" key="1">
    <citation type="journal article" date="2017" name="Genome Biol.">
        <title>Comparative genomics reveals high biological diversity and specific adaptations in the industrially and medically important fungal genus Aspergillus.</title>
        <authorList>
            <person name="de Vries R.P."/>
            <person name="Riley R."/>
            <person name="Wiebenga A."/>
            <person name="Aguilar-Osorio G."/>
            <person name="Amillis S."/>
            <person name="Uchima C.A."/>
            <person name="Anderluh G."/>
            <person name="Asadollahi M."/>
            <person name="Askin M."/>
            <person name="Barry K."/>
            <person name="Battaglia E."/>
            <person name="Bayram O."/>
            <person name="Benocci T."/>
            <person name="Braus-Stromeyer S.A."/>
            <person name="Caldana C."/>
            <person name="Canovas D."/>
            <person name="Cerqueira G.C."/>
            <person name="Chen F."/>
            <person name="Chen W."/>
            <person name="Choi C."/>
            <person name="Clum A."/>
            <person name="Dos Santos R.A."/>
            <person name="Damasio A.R."/>
            <person name="Diallinas G."/>
            <person name="Emri T."/>
            <person name="Fekete E."/>
            <person name="Flipphi M."/>
            <person name="Freyberg S."/>
            <person name="Gallo A."/>
            <person name="Gournas C."/>
            <person name="Habgood R."/>
            <person name="Hainaut M."/>
            <person name="Harispe M.L."/>
            <person name="Henrissat B."/>
            <person name="Hilden K.S."/>
            <person name="Hope R."/>
            <person name="Hossain A."/>
            <person name="Karabika E."/>
            <person name="Karaffa L."/>
            <person name="Karanyi Z."/>
            <person name="Krasevec N."/>
            <person name="Kuo A."/>
            <person name="Kusch H."/>
            <person name="LaButti K."/>
            <person name="Lagendijk E.L."/>
            <person name="Lapidus A."/>
            <person name="Levasseur A."/>
            <person name="Lindquist E."/>
            <person name="Lipzen A."/>
            <person name="Logrieco A.F."/>
            <person name="MacCabe A."/>
            <person name="Maekelae M.R."/>
            <person name="Malavazi I."/>
            <person name="Melin P."/>
            <person name="Meyer V."/>
            <person name="Mielnichuk N."/>
            <person name="Miskei M."/>
            <person name="Molnar A.P."/>
            <person name="Mule G."/>
            <person name="Ngan C.Y."/>
            <person name="Orejas M."/>
            <person name="Orosz E."/>
            <person name="Ouedraogo J.P."/>
            <person name="Overkamp K.M."/>
            <person name="Park H.-S."/>
            <person name="Perrone G."/>
            <person name="Piumi F."/>
            <person name="Punt P.J."/>
            <person name="Ram A.F."/>
            <person name="Ramon A."/>
            <person name="Rauscher S."/>
            <person name="Record E."/>
            <person name="Riano-Pachon D.M."/>
            <person name="Robert V."/>
            <person name="Roehrig J."/>
            <person name="Ruller R."/>
            <person name="Salamov A."/>
            <person name="Salih N.S."/>
            <person name="Samson R.A."/>
            <person name="Sandor E."/>
            <person name="Sanguinetti M."/>
            <person name="Schuetze T."/>
            <person name="Sepcic K."/>
            <person name="Shelest E."/>
            <person name="Sherlock G."/>
            <person name="Sophianopoulou V."/>
            <person name="Squina F.M."/>
            <person name="Sun H."/>
            <person name="Susca A."/>
            <person name="Todd R.B."/>
            <person name="Tsang A."/>
            <person name="Unkles S.E."/>
            <person name="van de Wiele N."/>
            <person name="van Rossen-Uffink D."/>
            <person name="Oliveira J.V."/>
            <person name="Vesth T.C."/>
            <person name="Visser J."/>
            <person name="Yu J.-H."/>
            <person name="Zhou M."/>
            <person name="Andersen M.R."/>
            <person name="Archer D.B."/>
            <person name="Baker S.E."/>
            <person name="Benoit I."/>
            <person name="Brakhage A.A."/>
            <person name="Braus G.H."/>
            <person name="Fischer R."/>
            <person name="Frisvad J.C."/>
            <person name="Goldman G.H."/>
            <person name="Houbraken J."/>
            <person name="Oakley B."/>
            <person name="Pocsi I."/>
            <person name="Scazzocchio C."/>
            <person name="Seiboth B."/>
            <person name="vanKuyk P.A."/>
            <person name="Wortman J."/>
            <person name="Dyer P.S."/>
            <person name="Grigoriev I.V."/>
        </authorList>
    </citation>
    <scope>NUCLEOTIDE SEQUENCE [LARGE SCALE GENOMIC DNA]</scope>
    <source>
        <strain evidence="2">DTO 134E9</strain>
    </source>
</reference>
<dbReference type="EMBL" id="KV878209">
    <property type="protein sequence ID" value="OJJ41752.1"/>
    <property type="molecule type" value="Genomic_DNA"/>
</dbReference>
<dbReference type="VEuPathDB" id="FungiDB:ASPWEDRAFT_284994"/>